<dbReference type="NCBIfam" id="TIGR02207">
    <property type="entry name" value="lipid_A_htrB"/>
    <property type="match status" value="1"/>
</dbReference>
<name>A0AB38YHD6_9GAMM</name>
<proteinExistence type="predicted"/>
<evidence type="ECO:0000256" key="2">
    <source>
        <dbReference type="ARBA" id="ARBA00022475"/>
    </source>
</evidence>
<evidence type="ECO:0000256" key="7">
    <source>
        <dbReference type="ARBA" id="ARBA00022989"/>
    </source>
</evidence>
<evidence type="ECO:0000256" key="6">
    <source>
        <dbReference type="ARBA" id="ARBA00022985"/>
    </source>
</evidence>
<dbReference type="GO" id="GO:0009245">
    <property type="term" value="P:lipid A biosynthetic process"/>
    <property type="evidence" value="ECO:0007669"/>
    <property type="project" value="InterPro"/>
</dbReference>
<organism evidence="11">
    <name type="scientific">Salinispirillum sp. LH 10-3-1</name>
    <dbReference type="NCBI Taxonomy" id="2952525"/>
    <lineage>
        <taxon>Bacteria</taxon>
        <taxon>Pseudomonadati</taxon>
        <taxon>Pseudomonadota</taxon>
        <taxon>Gammaproteobacteria</taxon>
        <taxon>Oceanospirillales</taxon>
        <taxon>Saccharospirillaceae</taxon>
        <taxon>Salinispirillum</taxon>
    </lineage>
</organism>
<dbReference type="PIRSF" id="PIRSF026649">
    <property type="entry name" value="MsbB"/>
    <property type="match status" value="1"/>
</dbReference>
<dbReference type="GO" id="GO:0005886">
    <property type="term" value="C:plasma membrane"/>
    <property type="evidence" value="ECO:0007669"/>
    <property type="project" value="UniProtKB-SubCell"/>
</dbReference>
<keyword evidence="9 11" id="KW-0012">Acyltransferase</keyword>
<dbReference type="InterPro" id="IPR004960">
    <property type="entry name" value="LipA_acyltrans"/>
</dbReference>
<evidence type="ECO:0000256" key="5">
    <source>
        <dbReference type="ARBA" id="ARBA00022692"/>
    </source>
</evidence>
<keyword evidence="6" id="KW-0448">Lipopolysaccharide biosynthesis</keyword>
<evidence type="ECO:0000256" key="10">
    <source>
        <dbReference type="SAM" id="Phobius"/>
    </source>
</evidence>
<keyword evidence="8 10" id="KW-0472">Membrane</keyword>
<dbReference type="AlphaFoldDB" id="A0AB38YHD6"/>
<dbReference type="CDD" id="cd07984">
    <property type="entry name" value="LPLAT_LABLAT-like"/>
    <property type="match status" value="1"/>
</dbReference>
<dbReference type="InterPro" id="IPR011920">
    <property type="entry name" value="Lipid_A_LpxL_LpxP"/>
</dbReference>
<accession>A0AB38YHD6</accession>
<dbReference type="Pfam" id="PF03279">
    <property type="entry name" value="Lip_A_acyltrans"/>
    <property type="match status" value="1"/>
</dbReference>
<feature type="transmembrane region" description="Helical" evidence="10">
    <location>
        <begin position="17"/>
        <end position="36"/>
    </location>
</feature>
<protein>
    <submittedName>
        <fullName evidence="11">Lysophospholipid acyltransferase family protein</fullName>
    </submittedName>
</protein>
<evidence type="ECO:0000256" key="9">
    <source>
        <dbReference type="ARBA" id="ARBA00023315"/>
    </source>
</evidence>
<dbReference type="GO" id="GO:0009103">
    <property type="term" value="P:lipopolysaccharide biosynthetic process"/>
    <property type="evidence" value="ECO:0007669"/>
    <property type="project" value="UniProtKB-KW"/>
</dbReference>
<reference evidence="11" key="1">
    <citation type="submission" date="2022-07" db="EMBL/GenBank/DDBJ databases">
        <title>Complete genome sequence of Salinispirillum sp. LH10-3-1 capable of multiple carbohydrate inversion isolated from a soda lake.</title>
        <authorList>
            <person name="Liu J."/>
            <person name="Zhai Y."/>
            <person name="Zhang H."/>
            <person name="Yang H."/>
            <person name="Qu J."/>
            <person name="Li J."/>
        </authorList>
    </citation>
    <scope>NUCLEOTIDE SEQUENCE</scope>
    <source>
        <strain evidence="11">LH 10-3-1</strain>
    </source>
</reference>
<keyword evidence="5 10" id="KW-0812">Transmembrane</keyword>
<gene>
    <name evidence="11" type="ORF">NFC81_03090</name>
</gene>
<evidence type="ECO:0000256" key="1">
    <source>
        <dbReference type="ARBA" id="ARBA00004533"/>
    </source>
</evidence>
<keyword evidence="4" id="KW-0808">Transferase</keyword>
<comment type="subcellular location">
    <subcellularLocation>
        <location evidence="1">Cell inner membrane</location>
    </subcellularLocation>
</comment>
<dbReference type="PANTHER" id="PTHR30606:SF9">
    <property type="entry name" value="LIPID A BIOSYNTHESIS LAUROYLTRANSFERASE"/>
    <property type="match status" value="1"/>
</dbReference>
<dbReference type="GO" id="GO:0016746">
    <property type="term" value="F:acyltransferase activity"/>
    <property type="evidence" value="ECO:0007669"/>
    <property type="project" value="UniProtKB-KW"/>
</dbReference>
<sequence length="302" mass="34351">MTTAPEFNKTWLGPRYWGIWLLLSIMWLIAHLPYAVQMRIGSTIGSLLYYVARDRKRIAHINLSLAFPDYSVEQRTALVKAVFRETGKALPETCIAWFRHPGKLNIEWHVENIEQLVEAAESPQGVLLLGAHFSCVDICGSLIGTLLDYDTLHRPHGNPLMNYFQCRGRLRFVGALIEKKDMLSMIRRLKKGRVIFYAPDQDLGRKYSIFVPFFGVSTATVTATAKLATVAGARVFLALTLRTPKGYRMRAIDGAALSTGDIEADTTAYNAWLEEEIRQQPSQYLWLHKRFKTRPKGEAKLY</sequence>
<evidence type="ECO:0000256" key="3">
    <source>
        <dbReference type="ARBA" id="ARBA00022519"/>
    </source>
</evidence>
<evidence type="ECO:0000256" key="8">
    <source>
        <dbReference type="ARBA" id="ARBA00023136"/>
    </source>
</evidence>
<keyword evidence="2" id="KW-1003">Cell membrane</keyword>
<evidence type="ECO:0000313" key="11">
    <source>
        <dbReference type="EMBL" id="WLD58789.1"/>
    </source>
</evidence>
<evidence type="ECO:0000256" key="4">
    <source>
        <dbReference type="ARBA" id="ARBA00022679"/>
    </source>
</evidence>
<dbReference type="RefSeq" id="WP_304996075.1">
    <property type="nucleotide sequence ID" value="NZ_CP101717.1"/>
</dbReference>
<dbReference type="PANTHER" id="PTHR30606">
    <property type="entry name" value="LIPID A BIOSYNTHESIS LAUROYL ACYLTRANSFERASE"/>
    <property type="match status" value="1"/>
</dbReference>
<dbReference type="EMBL" id="CP101717">
    <property type="protein sequence ID" value="WLD58789.1"/>
    <property type="molecule type" value="Genomic_DNA"/>
</dbReference>
<keyword evidence="3" id="KW-0997">Cell inner membrane</keyword>
<keyword evidence="7 10" id="KW-1133">Transmembrane helix</keyword>